<dbReference type="InterPro" id="IPR036869">
    <property type="entry name" value="J_dom_sf"/>
</dbReference>
<dbReference type="CDD" id="cd06257">
    <property type="entry name" value="DnaJ"/>
    <property type="match status" value="1"/>
</dbReference>
<organism evidence="2 4">
    <name type="scientific">Polarella glacialis</name>
    <name type="common">Dinoflagellate</name>
    <dbReference type="NCBI Taxonomy" id="89957"/>
    <lineage>
        <taxon>Eukaryota</taxon>
        <taxon>Sar</taxon>
        <taxon>Alveolata</taxon>
        <taxon>Dinophyceae</taxon>
        <taxon>Suessiales</taxon>
        <taxon>Suessiaceae</taxon>
        <taxon>Polarella</taxon>
    </lineage>
</organism>
<accession>A0A813GVI3</accession>
<dbReference type="GO" id="GO:0051087">
    <property type="term" value="F:protein-folding chaperone binding"/>
    <property type="evidence" value="ECO:0007669"/>
    <property type="project" value="TreeGrafter"/>
</dbReference>
<dbReference type="GO" id="GO:0005634">
    <property type="term" value="C:nucleus"/>
    <property type="evidence" value="ECO:0007669"/>
    <property type="project" value="TreeGrafter"/>
</dbReference>
<sequence length="335" mass="36893">MALFGQLLRSSVRPQTASVFRVAHRGFSSAGDFYATLGLSRDASEADIKKAYREQALKWHPDRNLDGKEEEAQKRFSDASNAYEVLSDPQKRQEYDLTGRVGGGGAQGPNGPMGGGFHRGPLNQAHAEEVFRQAFGQQGMEHILQQLLQQQQMQRQQHMYGGGGGAPIRPPGTLVPDMEVRIRHDVASIHRASRTSNIDTTYDERRVTYAGKVGAIVKTDPSDQSIKVRVMVSPGRADEVWFGAGAVWDPSGLDVDMEVQICPDVAAIHAASREIFIDEANDERRARCAGKLGTVINIDPEDQSVKVRVIVLPGRADELWFGIGAFESLPEQMER</sequence>
<dbReference type="InterPro" id="IPR018253">
    <property type="entry name" value="DnaJ_domain_CS"/>
</dbReference>
<dbReference type="EMBL" id="CAJNNW010034862">
    <property type="protein sequence ID" value="CAE8724219.1"/>
    <property type="molecule type" value="Genomic_DNA"/>
</dbReference>
<name>A0A813GVI3_POLGL</name>
<dbReference type="SUPFAM" id="SSF46565">
    <property type="entry name" value="Chaperone J-domain"/>
    <property type="match status" value="1"/>
</dbReference>
<evidence type="ECO:0000313" key="2">
    <source>
        <dbReference type="EMBL" id="CAE8627772.1"/>
    </source>
</evidence>
<dbReference type="Proteomes" id="UP000626109">
    <property type="component" value="Unassembled WGS sequence"/>
</dbReference>
<comment type="caution">
    <text evidence="2">The sequence shown here is derived from an EMBL/GenBank/DDBJ whole genome shotgun (WGS) entry which is preliminary data.</text>
</comment>
<dbReference type="OrthoDB" id="10250354at2759"/>
<dbReference type="GO" id="GO:0005737">
    <property type="term" value="C:cytoplasm"/>
    <property type="evidence" value="ECO:0007669"/>
    <property type="project" value="TreeGrafter"/>
</dbReference>
<protein>
    <recommendedName>
        <fullName evidence="1">J domain-containing protein</fullName>
    </recommendedName>
</protein>
<dbReference type="PROSITE" id="PS50076">
    <property type="entry name" value="DNAJ_2"/>
    <property type="match status" value="1"/>
</dbReference>
<dbReference type="OMA" id="RADELWF"/>
<feature type="domain" description="J" evidence="1">
    <location>
        <begin position="32"/>
        <end position="99"/>
    </location>
</feature>
<dbReference type="GO" id="GO:0051082">
    <property type="term" value="F:unfolded protein binding"/>
    <property type="evidence" value="ECO:0007669"/>
    <property type="project" value="TreeGrafter"/>
</dbReference>
<dbReference type="Pfam" id="PF00226">
    <property type="entry name" value="DnaJ"/>
    <property type="match status" value="1"/>
</dbReference>
<evidence type="ECO:0000313" key="3">
    <source>
        <dbReference type="EMBL" id="CAE8724219.1"/>
    </source>
</evidence>
<gene>
    <name evidence="2" type="ORF">PGLA1383_LOCUS44490</name>
    <name evidence="3" type="ORF">PGLA2088_LOCUS43589</name>
</gene>
<dbReference type="EMBL" id="CAJNNV010029263">
    <property type="protein sequence ID" value="CAE8627772.1"/>
    <property type="molecule type" value="Genomic_DNA"/>
</dbReference>
<dbReference type="AlphaFoldDB" id="A0A813GVI3"/>
<dbReference type="InterPro" id="IPR001623">
    <property type="entry name" value="DnaJ_domain"/>
</dbReference>
<reference evidence="2" key="1">
    <citation type="submission" date="2021-02" db="EMBL/GenBank/DDBJ databases">
        <authorList>
            <person name="Dougan E. K."/>
            <person name="Rhodes N."/>
            <person name="Thang M."/>
            <person name="Chan C."/>
        </authorList>
    </citation>
    <scope>NUCLEOTIDE SEQUENCE</scope>
</reference>
<proteinExistence type="predicted"/>
<evidence type="ECO:0000259" key="1">
    <source>
        <dbReference type="PROSITE" id="PS50076"/>
    </source>
</evidence>
<keyword evidence="4" id="KW-1185">Reference proteome</keyword>
<dbReference type="SMART" id="SM00271">
    <property type="entry name" value="DnaJ"/>
    <property type="match status" value="1"/>
</dbReference>
<dbReference type="PROSITE" id="PS00636">
    <property type="entry name" value="DNAJ_1"/>
    <property type="match status" value="1"/>
</dbReference>
<dbReference type="Gene3D" id="1.10.287.110">
    <property type="entry name" value="DnaJ domain"/>
    <property type="match status" value="1"/>
</dbReference>
<dbReference type="GO" id="GO:0044183">
    <property type="term" value="F:protein folding chaperone"/>
    <property type="evidence" value="ECO:0007669"/>
    <property type="project" value="TreeGrafter"/>
</dbReference>
<dbReference type="PANTHER" id="PTHR43948">
    <property type="entry name" value="DNAJ HOMOLOG SUBFAMILY B"/>
    <property type="match status" value="1"/>
</dbReference>
<dbReference type="PRINTS" id="PR00625">
    <property type="entry name" value="JDOMAIN"/>
</dbReference>
<evidence type="ECO:0000313" key="4">
    <source>
        <dbReference type="Proteomes" id="UP000654075"/>
    </source>
</evidence>
<dbReference type="PANTHER" id="PTHR43948:SF10">
    <property type="entry name" value="MRJ, ISOFORM E"/>
    <property type="match status" value="1"/>
</dbReference>
<dbReference type="Proteomes" id="UP000654075">
    <property type="component" value="Unassembled WGS sequence"/>
</dbReference>